<dbReference type="Proteomes" id="UP000042997">
    <property type="component" value="Unassembled WGS sequence"/>
</dbReference>
<dbReference type="eggNOG" id="ENOG5030DIA">
    <property type="taxonomic scope" value="Bacteria"/>
</dbReference>
<dbReference type="AlphaFoldDB" id="A0A098BEW0"/>
<dbReference type="RefSeq" id="WP_017679884.1">
    <property type="nucleotide sequence ID" value="NZ_CP024890.1"/>
</dbReference>
<dbReference type="EMBL" id="CCSD01000032">
    <property type="protein sequence ID" value="CDZ87263.1"/>
    <property type="molecule type" value="Genomic_DNA"/>
</dbReference>
<reference evidence="1 2" key="1">
    <citation type="journal article" date="2014" name="Genome Announc.">
        <title>Draft Genome Sequence of Propane- and Butane-Oxidizing Actinobacterium Rhodococcus ruber IEGM 231.</title>
        <authorList>
            <person name="Ivshina I.B."/>
            <person name="Kuyukina M.S."/>
            <person name="Krivoruchko A.V."/>
            <person name="Barbe V."/>
            <person name="Fischer C."/>
        </authorList>
    </citation>
    <scope>NUCLEOTIDE SEQUENCE [LARGE SCALE GENOMIC DNA]</scope>
</reference>
<accession>A0A098BEW0</accession>
<dbReference type="GeneID" id="66837631"/>
<sequence length="116" mass="11947">MHNPESVDPLASTQPIAKLLVPGEPAAAPASHSAARVPASGAEVRRVKRLTYGDEPRGRSWRPDLWTVVGVLAVLLAVAFVVVAVLVSGNRSQPSYRPGYAPSGMGAASVPVAAVA</sequence>
<name>A0A098BEW0_9NOCA</name>
<protein>
    <submittedName>
        <fullName evidence="1">Uncharacterized protein</fullName>
    </submittedName>
</protein>
<evidence type="ECO:0000313" key="1">
    <source>
        <dbReference type="EMBL" id="CDZ87263.1"/>
    </source>
</evidence>
<gene>
    <name evidence="1" type="ORF">RHRU231_230091</name>
</gene>
<proteinExistence type="predicted"/>
<evidence type="ECO:0000313" key="2">
    <source>
        <dbReference type="Proteomes" id="UP000042997"/>
    </source>
</evidence>
<organism evidence="1 2">
    <name type="scientific">Rhodococcus ruber</name>
    <dbReference type="NCBI Taxonomy" id="1830"/>
    <lineage>
        <taxon>Bacteria</taxon>
        <taxon>Bacillati</taxon>
        <taxon>Actinomycetota</taxon>
        <taxon>Actinomycetes</taxon>
        <taxon>Mycobacteriales</taxon>
        <taxon>Nocardiaceae</taxon>
        <taxon>Rhodococcus</taxon>
    </lineage>
</organism>